<keyword evidence="5 6" id="KW-0067">ATP-binding</keyword>
<dbReference type="PROSITE" id="PS00107">
    <property type="entry name" value="PROTEIN_KINASE_ATP"/>
    <property type="match status" value="1"/>
</dbReference>
<evidence type="ECO:0000256" key="1">
    <source>
        <dbReference type="ARBA" id="ARBA00022527"/>
    </source>
</evidence>
<evidence type="ECO:0000256" key="3">
    <source>
        <dbReference type="ARBA" id="ARBA00022741"/>
    </source>
</evidence>
<dbReference type="InterPro" id="IPR017441">
    <property type="entry name" value="Protein_kinase_ATP_BS"/>
</dbReference>
<proteinExistence type="predicted"/>
<evidence type="ECO:0000313" key="9">
    <source>
        <dbReference type="EMBL" id="RRT54671.1"/>
    </source>
</evidence>
<protein>
    <recommendedName>
        <fullName evidence="8">Protein kinase domain-containing protein</fullName>
    </recommendedName>
</protein>
<dbReference type="GO" id="GO:0000776">
    <property type="term" value="C:kinetochore"/>
    <property type="evidence" value="ECO:0007669"/>
    <property type="project" value="TreeGrafter"/>
</dbReference>
<dbReference type="InterPro" id="IPR011009">
    <property type="entry name" value="Kinase-like_dom_sf"/>
</dbReference>
<dbReference type="GO" id="GO:0005524">
    <property type="term" value="F:ATP binding"/>
    <property type="evidence" value="ECO:0007669"/>
    <property type="project" value="UniProtKB-UniRule"/>
</dbReference>
<dbReference type="GO" id="GO:0004674">
    <property type="term" value="F:protein serine/threonine kinase activity"/>
    <property type="evidence" value="ECO:0007669"/>
    <property type="project" value="UniProtKB-KW"/>
</dbReference>
<dbReference type="InterPro" id="IPR000719">
    <property type="entry name" value="Prot_kinase_dom"/>
</dbReference>
<keyword evidence="1" id="KW-0723">Serine/threonine-protein kinase</keyword>
<comment type="caution">
    <text evidence="9">The sequence shown here is derived from an EMBL/GenBank/DDBJ whole genome shotgun (WGS) entry which is preliminary data.</text>
</comment>
<dbReference type="Pfam" id="PF00069">
    <property type="entry name" value="Pkinase"/>
    <property type="match status" value="1"/>
</dbReference>
<evidence type="ECO:0000256" key="5">
    <source>
        <dbReference type="ARBA" id="ARBA00022840"/>
    </source>
</evidence>
<evidence type="ECO:0000256" key="7">
    <source>
        <dbReference type="SAM" id="MobiDB-lite"/>
    </source>
</evidence>
<dbReference type="GO" id="GO:0007094">
    <property type="term" value="P:mitotic spindle assembly checkpoint signaling"/>
    <property type="evidence" value="ECO:0007669"/>
    <property type="project" value="TreeGrafter"/>
</dbReference>
<evidence type="ECO:0000313" key="10">
    <source>
        <dbReference type="Proteomes" id="UP000287651"/>
    </source>
</evidence>
<reference evidence="9 10" key="1">
    <citation type="journal article" date="2014" name="Agronomy (Basel)">
        <title>A Draft Genome Sequence for Ensete ventricosum, the Drought-Tolerant Tree Against Hunger.</title>
        <authorList>
            <person name="Harrison J."/>
            <person name="Moore K.A."/>
            <person name="Paszkiewicz K."/>
            <person name="Jones T."/>
            <person name="Grant M."/>
            <person name="Ambacheew D."/>
            <person name="Muzemil S."/>
            <person name="Studholme D.J."/>
        </authorList>
    </citation>
    <scope>NUCLEOTIDE SEQUENCE [LARGE SCALE GENOMIC DNA]</scope>
</reference>
<feature type="domain" description="Protein kinase" evidence="8">
    <location>
        <begin position="385"/>
        <end position="459"/>
    </location>
</feature>
<sequence length="459" mass="50348">MDRKANLPAPPASDRPSAADANCTSSSSCTFSPPEFLRQAHAVFKRHRPLGGMQSKICRATRVLVPQTEPSDSMTSMSTITTNETAKAVPLTGSVVGVRRIVKALIYQRESRAIAVAGLLEDASINPPSVTETLTVAGDDKASTFGLQKSNIDLMADRKQSSLVVMSSQVPPPHALMDNDMKQEILTFQRVESYLGTQVETNEQELTLQNHGNLEVFGTSMKFGGTSLLENTKEPKHDQCYVEPMSRCSVLDSSCATSLSVNTGPTFQSTHAQPAGQTSFLTEVSSSAKEMSSSINDHVPMEELRAVKNGCDWDTDREHNRHLAESVKEKGLCGDANYLPSQAPLTNNPSSNIEVCPSQSSKVEKYRHKKKYDPNVFFKVNGKLYQKLGKIGSGGSSEVHKVISSDCTIYALKKIRLKGRDYPTAYGFCQEIEYLNRLKGKSNIIQLVDYEVKKKTLAK</sequence>
<dbReference type="GO" id="GO:0007059">
    <property type="term" value="P:chromosome segregation"/>
    <property type="evidence" value="ECO:0007669"/>
    <property type="project" value="TreeGrafter"/>
</dbReference>
<evidence type="ECO:0000256" key="2">
    <source>
        <dbReference type="ARBA" id="ARBA00022679"/>
    </source>
</evidence>
<evidence type="ECO:0000256" key="6">
    <source>
        <dbReference type="PROSITE-ProRule" id="PRU10141"/>
    </source>
</evidence>
<dbReference type="Gene3D" id="3.30.200.20">
    <property type="entry name" value="Phosphorylase Kinase, domain 1"/>
    <property type="match status" value="1"/>
</dbReference>
<keyword evidence="2" id="KW-0808">Transferase</keyword>
<accession>A0A426YSL9</accession>
<dbReference type="PANTHER" id="PTHR22974">
    <property type="entry name" value="MIXED LINEAGE PROTEIN KINASE"/>
    <property type="match status" value="1"/>
</dbReference>
<evidence type="ECO:0000256" key="4">
    <source>
        <dbReference type="ARBA" id="ARBA00022777"/>
    </source>
</evidence>
<feature type="compositionally biased region" description="Low complexity" evidence="7">
    <location>
        <begin position="14"/>
        <end position="30"/>
    </location>
</feature>
<feature type="binding site" evidence="6">
    <location>
        <position position="413"/>
    </location>
    <ligand>
        <name>ATP</name>
        <dbReference type="ChEBI" id="CHEBI:30616"/>
    </ligand>
</feature>
<dbReference type="GO" id="GO:0005634">
    <property type="term" value="C:nucleus"/>
    <property type="evidence" value="ECO:0007669"/>
    <property type="project" value="TreeGrafter"/>
</dbReference>
<keyword evidence="3 6" id="KW-0547">Nucleotide-binding</keyword>
<keyword evidence="4" id="KW-0418">Kinase</keyword>
<dbReference type="AlphaFoldDB" id="A0A426YSL9"/>
<dbReference type="SUPFAM" id="SSF56112">
    <property type="entry name" value="Protein kinase-like (PK-like)"/>
    <property type="match status" value="1"/>
</dbReference>
<organism evidence="9 10">
    <name type="scientific">Ensete ventricosum</name>
    <name type="common">Abyssinian banana</name>
    <name type="synonym">Musa ensete</name>
    <dbReference type="NCBI Taxonomy" id="4639"/>
    <lineage>
        <taxon>Eukaryota</taxon>
        <taxon>Viridiplantae</taxon>
        <taxon>Streptophyta</taxon>
        <taxon>Embryophyta</taxon>
        <taxon>Tracheophyta</taxon>
        <taxon>Spermatophyta</taxon>
        <taxon>Magnoliopsida</taxon>
        <taxon>Liliopsida</taxon>
        <taxon>Zingiberales</taxon>
        <taxon>Musaceae</taxon>
        <taxon>Ensete</taxon>
    </lineage>
</organism>
<feature type="region of interest" description="Disordered" evidence="7">
    <location>
        <begin position="1"/>
        <end position="30"/>
    </location>
</feature>
<evidence type="ECO:0000259" key="8">
    <source>
        <dbReference type="PROSITE" id="PS50011"/>
    </source>
</evidence>
<dbReference type="Proteomes" id="UP000287651">
    <property type="component" value="Unassembled WGS sequence"/>
</dbReference>
<dbReference type="GO" id="GO:0033316">
    <property type="term" value="P:meiotic spindle assembly checkpoint signaling"/>
    <property type="evidence" value="ECO:0007669"/>
    <property type="project" value="TreeGrafter"/>
</dbReference>
<dbReference type="GO" id="GO:0034501">
    <property type="term" value="P:protein localization to kinetochore"/>
    <property type="evidence" value="ECO:0007669"/>
    <property type="project" value="TreeGrafter"/>
</dbReference>
<dbReference type="FunFam" id="3.30.200.20:FF:000131">
    <property type="entry name" value="Dual specificity protein kinase TTK"/>
    <property type="match status" value="1"/>
</dbReference>
<dbReference type="GO" id="GO:0004712">
    <property type="term" value="F:protein serine/threonine/tyrosine kinase activity"/>
    <property type="evidence" value="ECO:0007669"/>
    <property type="project" value="TreeGrafter"/>
</dbReference>
<gene>
    <name evidence="9" type="ORF">B296_00049013</name>
</gene>
<name>A0A426YSL9_ENSVE</name>
<dbReference type="EMBL" id="AMZH03010480">
    <property type="protein sequence ID" value="RRT54671.1"/>
    <property type="molecule type" value="Genomic_DNA"/>
</dbReference>
<dbReference type="PROSITE" id="PS50011">
    <property type="entry name" value="PROTEIN_KINASE_DOM"/>
    <property type="match status" value="1"/>
</dbReference>
<dbReference type="PANTHER" id="PTHR22974:SF21">
    <property type="entry name" value="DUAL SPECIFICITY PROTEIN KINASE TTK"/>
    <property type="match status" value="1"/>
</dbReference>